<proteinExistence type="inferred from homology"/>
<name>A0A9J6FU17_HAELO</name>
<dbReference type="VEuPathDB" id="VectorBase:HLOH_059918"/>
<dbReference type="PANTHER" id="PTHR34644">
    <property type="entry name" value="SINGLE-PASS MEMBRANE AND COILED-COIL DOMAIN-CONTAINING PROTEIN 4"/>
    <property type="match status" value="1"/>
</dbReference>
<keyword evidence="6" id="KW-0175">Coiled coil</keyword>
<dbReference type="Proteomes" id="UP000821853">
    <property type="component" value="Chromosome 3"/>
</dbReference>
<feature type="region of interest" description="Disordered" evidence="8">
    <location>
        <begin position="1"/>
        <end position="20"/>
    </location>
</feature>
<sequence>MASRNKNKPRLSQKEKQERRKDINEIQEKMFSLVVPVIITFAVVIVLIVYVKTRPRTEM</sequence>
<keyword evidence="5 9" id="KW-1133">Transmembrane helix</keyword>
<evidence type="ECO:0000256" key="7">
    <source>
        <dbReference type="ARBA" id="ARBA00023136"/>
    </source>
</evidence>
<comment type="similarity">
    <text evidence="2">Belongs to the SMCO4 family.</text>
</comment>
<feature type="transmembrane region" description="Helical" evidence="9">
    <location>
        <begin position="30"/>
        <end position="51"/>
    </location>
</feature>
<dbReference type="GO" id="GO:0016020">
    <property type="term" value="C:membrane"/>
    <property type="evidence" value="ECO:0007669"/>
    <property type="project" value="UniProtKB-SubCell"/>
</dbReference>
<evidence type="ECO:0000256" key="2">
    <source>
        <dbReference type="ARBA" id="ARBA00009202"/>
    </source>
</evidence>
<keyword evidence="4 9" id="KW-0812">Transmembrane</keyword>
<organism evidence="10 11">
    <name type="scientific">Haemaphysalis longicornis</name>
    <name type="common">Bush tick</name>
    <dbReference type="NCBI Taxonomy" id="44386"/>
    <lineage>
        <taxon>Eukaryota</taxon>
        <taxon>Metazoa</taxon>
        <taxon>Ecdysozoa</taxon>
        <taxon>Arthropoda</taxon>
        <taxon>Chelicerata</taxon>
        <taxon>Arachnida</taxon>
        <taxon>Acari</taxon>
        <taxon>Parasitiformes</taxon>
        <taxon>Ixodida</taxon>
        <taxon>Ixodoidea</taxon>
        <taxon>Ixodidae</taxon>
        <taxon>Haemaphysalinae</taxon>
        <taxon>Haemaphysalis</taxon>
    </lineage>
</organism>
<comment type="caution">
    <text evidence="10">The sequence shown here is derived from an EMBL/GenBank/DDBJ whole genome shotgun (WGS) entry which is preliminary data.</text>
</comment>
<dbReference type="OrthoDB" id="10266771at2759"/>
<evidence type="ECO:0000313" key="10">
    <source>
        <dbReference type="EMBL" id="KAH9369678.1"/>
    </source>
</evidence>
<evidence type="ECO:0000313" key="11">
    <source>
        <dbReference type="Proteomes" id="UP000821853"/>
    </source>
</evidence>
<accession>A0A9J6FU17</accession>
<dbReference type="EMBL" id="JABSTR010000005">
    <property type="protein sequence ID" value="KAH9369678.1"/>
    <property type="molecule type" value="Genomic_DNA"/>
</dbReference>
<protein>
    <recommendedName>
        <fullName evidence="3">Single-pass membrane and coiled-coil domain-containing protein 4 homolog</fullName>
    </recommendedName>
</protein>
<keyword evidence="7 9" id="KW-0472">Membrane</keyword>
<dbReference type="InterPro" id="IPR027960">
    <property type="entry name" value="DUF4519"/>
</dbReference>
<evidence type="ECO:0000256" key="1">
    <source>
        <dbReference type="ARBA" id="ARBA00004167"/>
    </source>
</evidence>
<dbReference type="AlphaFoldDB" id="A0A9J6FU17"/>
<keyword evidence="11" id="KW-1185">Reference proteome</keyword>
<evidence type="ECO:0000256" key="9">
    <source>
        <dbReference type="SAM" id="Phobius"/>
    </source>
</evidence>
<evidence type="ECO:0000256" key="8">
    <source>
        <dbReference type="SAM" id="MobiDB-lite"/>
    </source>
</evidence>
<evidence type="ECO:0000256" key="6">
    <source>
        <dbReference type="ARBA" id="ARBA00023054"/>
    </source>
</evidence>
<reference evidence="10 11" key="1">
    <citation type="journal article" date="2020" name="Cell">
        <title>Large-Scale Comparative Analyses of Tick Genomes Elucidate Their Genetic Diversity and Vector Capacities.</title>
        <authorList>
            <consortium name="Tick Genome and Microbiome Consortium (TIGMIC)"/>
            <person name="Jia N."/>
            <person name="Wang J."/>
            <person name="Shi W."/>
            <person name="Du L."/>
            <person name="Sun Y."/>
            <person name="Zhan W."/>
            <person name="Jiang J.F."/>
            <person name="Wang Q."/>
            <person name="Zhang B."/>
            <person name="Ji P."/>
            <person name="Bell-Sakyi L."/>
            <person name="Cui X.M."/>
            <person name="Yuan T.T."/>
            <person name="Jiang B.G."/>
            <person name="Yang W.F."/>
            <person name="Lam T.T."/>
            <person name="Chang Q.C."/>
            <person name="Ding S.J."/>
            <person name="Wang X.J."/>
            <person name="Zhu J.G."/>
            <person name="Ruan X.D."/>
            <person name="Zhao L."/>
            <person name="Wei J.T."/>
            <person name="Ye R.Z."/>
            <person name="Que T.C."/>
            <person name="Du C.H."/>
            <person name="Zhou Y.H."/>
            <person name="Cheng J.X."/>
            <person name="Dai P.F."/>
            <person name="Guo W.B."/>
            <person name="Han X.H."/>
            <person name="Huang E.J."/>
            <person name="Li L.F."/>
            <person name="Wei W."/>
            <person name="Gao Y.C."/>
            <person name="Liu J.Z."/>
            <person name="Shao H.Z."/>
            <person name="Wang X."/>
            <person name="Wang C.C."/>
            <person name="Yang T.C."/>
            <person name="Huo Q.B."/>
            <person name="Li W."/>
            <person name="Chen H.Y."/>
            <person name="Chen S.E."/>
            <person name="Zhou L.G."/>
            <person name="Ni X.B."/>
            <person name="Tian J.H."/>
            <person name="Sheng Y."/>
            <person name="Liu T."/>
            <person name="Pan Y.S."/>
            <person name="Xia L.Y."/>
            <person name="Li J."/>
            <person name="Zhao F."/>
            <person name="Cao W.C."/>
        </authorList>
    </citation>
    <scope>NUCLEOTIDE SEQUENCE [LARGE SCALE GENOMIC DNA]</scope>
    <source>
        <strain evidence="10">HaeL-2018</strain>
    </source>
</reference>
<gene>
    <name evidence="10" type="ORF">HPB48_007645</name>
</gene>
<feature type="compositionally biased region" description="Basic residues" evidence="8">
    <location>
        <begin position="1"/>
        <end position="11"/>
    </location>
</feature>
<evidence type="ECO:0000256" key="3">
    <source>
        <dbReference type="ARBA" id="ARBA00017028"/>
    </source>
</evidence>
<dbReference type="Pfam" id="PF15012">
    <property type="entry name" value="DUF4519"/>
    <property type="match status" value="1"/>
</dbReference>
<evidence type="ECO:0000256" key="5">
    <source>
        <dbReference type="ARBA" id="ARBA00022989"/>
    </source>
</evidence>
<dbReference type="PANTHER" id="PTHR34644:SF2">
    <property type="entry name" value="SINGLE-PASS MEMBRANE AND COILED-COIL DOMAIN-CONTAINING PROTEIN 4"/>
    <property type="match status" value="1"/>
</dbReference>
<evidence type="ECO:0000256" key="4">
    <source>
        <dbReference type="ARBA" id="ARBA00022692"/>
    </source>
</evidence>
<comment type="subcellular location">
    <subcellularLocation>
        <location evidence="1">Membrane</location>
        <topology evidence="1">Single-pass membrane protein</topology>
    </subcellularLocation>
</comment>